<evidence type="ECO:0000313" key="3">
    <source>
        <dbReference type="WBParaSite" id="nRc.2.0.1.t17634-RA"/>
    </source>
</evidence>
<evidence type="ECO:0000313" key="2">
    <source>
        <dbReference type="Proteomes" id="UP000887565"/>
    </source>
</evidence>
<sequence>MLSILTSSHPTDHDGQENGQFFAVATADQPSTATTISAVAATSDYSSNNSPTTGGASSPTTTPSGGGGTTDLGHHPTNQITDEEEEEAVTVDENIDVEEKRQRKVSETDATASASINCPFCNVLLLEPKYLQRHFQEAHGLDENRMQREQKHFMKKQTNYVSGRKNCYHIEKNTITDTRVQCQIRSLSFDESDRKSSKS</sequence>
<dbReference type="AlphaFoldDB" id="A0A915ITW0"/>
<reference evidence="3" key="1">
    <citation type="submission" date="2022-11" db="UniProtKB">
        <authorList>
            <consortium name="WormBaseParasite"/>
        </authorList>
    </citation>
    <scope>IDENTIFICATION</scope>
</reference>
<feature type="region of interest" description="Disordered" evidence="1">
    <location>
        <begin position="1"/>
        <end position="91"/>
    </location>
</feature>
<feature type="compositionally biased region" description="Acidic residues" evidence="1">
    <location>
        <begin position="81"/>
        <end position="91"/>
    </location>
</feature>
<feature type="compositionally biased region" description="Low complexity" evidence="1">
    <location>
        <begin position="50"/>
        <end position="63"/>
    </location>
</feature>
<organism evidence="2 3">
    <name type="scientific">Romanomermis culicivorax</name>
    <name type="common">Nematode worm</name>
    <dbReference type="NCBI Taxonomy" id="13658"/>
    <lineage>
        <taxon>Eukaryota</taxon>
        <taxon>Metazoa</taxon>
        <taxon>Ecdysozoa</taxon>
        <taxon>Nematoda</taxon>
        <taxon>Enoplea</taxon>
        <taxon>Dorylaimia</taxon>
        <taxon>Mermithida</taxon>
        <taxon>Mermithoidea</taxon>
        <taxon>Mermithidae</taxon>
        <taxon>Romanomermis</taxon>
    </lineage>
</organism>
<keyword evidence="2" id="KW-1185">Reference proteome</keyword>
<name>A0A915ITW0_ROMCU</name>
<accession>A0A915ITW0</accession>
<evidence type="ECO:0000256" key="1">
    <source>
        <dbReference type="SAM" id="MobiDB-lite"/>
    </source>
</evidence>
<proteinExistence type="predicted"/>
<dbReference type="WBParaSite" id="nRc.2.0.1.t17634-RA">
    <property type="protein sequence ID" value="nRc.2.0.1.t17634-RA"/>
    <property type="gene ID" value="nRc.2.0.1.g17634"/>
</dbReference>
<protein>
    <submittedName>
        <fullName evidence="3">C2H2-type domain-containing protein</fullName>
    </submittedName>
</protein>
<dbReference type="Proteomes" id="UP000887565">
    <property type="component" value="Unplaced"/>
</dbReference>
<feature type="compositionally biased region" description="Low complexity" evidence="1">
    <location>
        <begin position="31"/>
        <end position="43"/>
    </location>
</feature>